<keyword evidence="1" id="KW-0812">Transmembrane</keyword>
<name>A0A9P8PD25_9ASCO</name>
<dbReference type="EMBL" id="JAEUBE010000137">
    <property type="protein sequence ID" value="KAH3669370.1"/>
    <property type="molecule type" value="Genomic_DNA"/>
</dbReference>
<feature type="transmembrane region" description="Helical" evidence="1">
    <location>
        <begin position="50"/>
        <end position="76"/>
    </location>
</feature>
<dbReference type="Proteomes" id="UP000769157">
    <property type="component" value="Unassembled WGS sequence"/>
</dbReference>
<reference evidence="2" key="1">
    <citation type="journal article" date="2021" name="Open Biol.">
        <title>Shared evolutionary footprints suggest mitochondrial oxidative damage underlies multiple complex I losses in fungi.</title>
        <authorList>
            <person name="Schikora-Tamarit M.A."/>
            <person name="Marcet-Houben M."/>
            <person name="Nosek J."/>
            <person name="Gabaldon T."/>
        </authorList>
    </citation>
    <scope>NUCLEOTIDE SEQUENCE</scope>
    <source>
        <strain evidence="2">CBS6075</strain>
    </source>
</reference>
<evidence type="ECO:0000313" key="3">
    <source>
        <dbReference type="Proteomes" id="UP000769157"/>
    </source>
</evidence>
<evidence type="ECO:0000256" key="1">
    <source>
        <dbReference type="SAM" id="Phobius"/>
    </source>
</evidence>
<organism evidence="2 3">
    <name type="scientific">Ogataea philodendri</name>
    <dbReference type="NCBI Taxonomy" id="1378263"/>
    <lineage>
        <taxon>Eukaryota</taxon>
        <taxon>Fungi</taxon>
        <taxon>Dikarya</taxon>
        <taxon>Ascomycota</taxon>
        <taxon>Saccharomycotina</taxon>
        <taxon>Pichiomycetes</taxon>
        <taxon>Pichiales</taxon>
        <taxon>Pichiaceae</taxon>
        <taxon>Ogataea</taxon>
    </lineage>
</organism>
<proteinExistence type="predicted"/>
<gene>
    <name evidence="2" type="ORF">OGAPHI_001491</name>
</gene>
<comment type="caution">
    <text evidence="2">The sequence shown here is derived from an EMBL/GenBank/DDBJ whole genome shotgun (WGS) entry which is preliminary data.</text>
</comment>
<dbReference type="GeneID" id="70233459"/>
<evidence type="ECO:0000313" key="2">
    <source>
        <dbReference type="EMBL" id="KAH3669370.1"/>
    </source>
</evidence>
<sequence length="175" mass="19459">MSGKNTVCLVEVLITADLPTLAASRSTLAPSSLASASASMSSNSTTLPTRYGNCLLFLIFSLLSSIFCTMAIFSCCKRRSSDRNKRISFSIIFVRLTRSPVDEFRISWSISNSGSFSSSSSVDIMIYKMKILFLCHPEMDARRSTFYDVDGVDILQLTSIRCILLTRKDYTITPR</sequence>
<protein>
    <submittedName>
        <fullName evidence="2">Uncharacterized protein</fullName>
    </submittedName>
</protein>
<dbReference type="AlphaFoldDB" id="A0A9P8PD25"/>
<accession>A0A9P8PD25</accession>
<keyword evidence="1" id="KW-0472">Membrane</keyword>
<reference evidence="2" key="2">
    <citation type="submission" date="2021-01" db="EMBL/GenBank/DDBJ databases">
        <authorList>
            <person name="Schikora-Tamarit M.A."/>
        </authorList>
    </citation>
    <scope>NUCLEOTIDE SEQUENCE</scope>
    <source>
        <strain evidence="2">CBS6075</strain>
    </source>
</reference>
<keyword evidence="3" id="KW-1185">Reference proteome</keyword>
<dbReference type="RefSeq" id="XP_046063633.1">
    <property type="nucleotide sequence ID" value="XM_046202258.1"/>
</dbReference>
<keyword evidence="1" id="KW-1133">Transmembrane helix</keyword>